<dbReference type="RefSeq" id="WP_158757190.1">
    <property type="nucleotide sequence ID" value="NZ_CP046909.1"/>
</dbReference>
<dbReference type="AlphaFoldDB" id="A0A7Z2G2W7"/>
<dbReference type="EMBL" id="CP046909">
    <property type="protein sequence ID" value="QGZ54032.1"/>
    <property type="molecule type" value="Genomic_DNA"/>
</dbReference>
<feature type="transmembrane region" description="Helical" evidence="1">
    <location>
        <begin position="12"/>
        <end position="36"/>
    </location>
</feature>
<gene>
    <name evidence="3" type="ORF">FAZ97_03375</name>
</gene>
<evidence type="ECO:0000256" key="1">
    <source>
        <dbReference type="SAM" id="Phobius"/>
    </source>
</evidence>
<feature type="transmembrane region" description="Helical" evidence="1">
    <location>
        <begin position="94"/>
        <end position="112"/>
    </location>
</feature>
<dbReference type="PANTHER" id="PTHR23028">
    <property type="entry name" value="ACETYLTRANSFERASE"/>
    <property type="match status" value="1"/>
</dbReference>
<organism evidence="3 4">
    <name type="scientific">Paraburkholderia acidiphila</name>
    <dbReference type="NCBI Taxonomy" id="2571747"/>
    <lineage>
        <taxon>Bacteria</taxon>
        <taxon>Pseudomonadati</taxon>
        <taxon>Pseudomonadota</taxon>
        <taxon>Betaproteobacteria</taxon>
        <taxon>Burkholderiales</taxon>
        <taxon>Burkholderiaceae</taxon>
        <taxon>Paraburkholderia</taxon>
    </lineage>
</organism>
<keyword evidence="1" id="KW-1133">Transmembrane helix</keyword>
<feature type="transmembrane region" description="Helical" evidence="1">
    <location>
        <begin position="184"/>
        <end position="205"/>
    </location>
</feature>
<keyword evidence="4" id="KW-1185">Reference proteome</keyword>
<dbReference type="Proteomes" id="UP000434209">
    <property type="component" value="Chromosome 1"/>
</dbReference>
<feature type="transmembrane region" description="Helical" evidence="1">
    <location>
        <begin position="124"/>
        <end position="145"/>
    </location>
</feature>
<feature type="transmembrane region" description="Helical" evidence="1">
    <location>
        <begin position="309"/>
        <end position="328"/>
    </location>
</feature>
<feature type="transmembrane region" description="Helical" evidence="1">
    <location>
        <begin position="240"/>
        <end position="258"/>
    </location>
</feature>
<dbReference type="KEGG" id="pacp:FAZ97_03375"/>
<name>A0A7Z2G2W7_9BURK</name>
<evidence type="ECO:0000259" key="2">
    <source>
        <dbReference type="Pfam" id="PF01757"/>
    </source>
</evidence>
<dbReference type="OrthoDB" id="9796461at2"/>
<feature type="transmembrane region" description="Helical" evidence="1">
    <location>
        <begin position="56"/>
        <end position="74"/>
    </location>
</feature>
<accession>A0A7Z2G2W7</accession>
<dbReference type="Pfam" id="PF01757">
    <property type="entry name" value="Acyl_transf_3"/>
    <property type="match status" value="1"/>
</dbReference>
<sequence length="366" mass="42053">MSGDLPNQPRYYALDALRFILASWVAIGHLGPFPFFAGMQDSSRAIHLIDRGINTIVWGMPAVITFFVISGFCVHIPFRDRRKLPLLRFYTRRYLRVTVPMLIALGVIYTMLPNQPLWGRHSVFWDSTLWSLLIEEIYYAVYPLVLQVRRRVGWTPVLCVAFAASIVTASRFPKALSWNDLGPLWTAVVLYPVWLLGCCLAERAASLGERHVSRAGIWRWRFAAWSVMWLAELANFHLHLSQVHTMMFVGIFAAWWLSHEISYSRHTDPPRFLRRAGEWSYSLYLIHPAVLAFYESIEPDRFANHPRLGWLAIMTTVFVASYAFYLVVERPSHALARRIPLRARDATALANPDEAQAERVQIGPAL</sequence>
<protein>
    <submittedName>
        <fullName evidence="3">Acyltransferase family protein</fullName>
    </submittedName>
</protein>
<dbReference type="InterPro" id="IPR050879">
    <property type="entry name" value="Acyltransferase_3"/>
</dbReference>
<evidence type="ECO:0000313" key="3">
    <source>
        <dbReference type="EMBL" id="QGZ54032.1"/>
    </source>
</evidence>
<proteinExistence type="predicted"/>
<keyword evidence="1" id="KW-0472">Membrane</keyword>
<feature type="transmembrane region" description="Helical" evidence="1">
    <location>
        <begin position="152"/>
        <end position="172"/>
    </location>
</feature>
<evidence type="ECO:0000313" key="4">
    <source>
        <dbReference type="Proteomes" id="UP000434209"/>
    </source>
</evidence>
<dbReference type="InterPro" id="IPR002656">
    <property type="entry name" value="Acyl_transf_3_dom"/>
</dbReference>
<keyword evidence="3" id="KW-0012">Acyltransferase</keyword>
<dbReference type="GO" id="GO:0016747">
    <property type="term" value="F:acyltransferase activity, transferring groups other than amino-acyl groups"/>
    <property type="evidence" value="ECO:0007669"/>
    <property type="project" value="InterPro"/>
</dbReference>
<reference evidence="3 4" key="1">
    <citation type="submission" date="2019-12" db="EMBL/GenBank/DDBJ databases">
        <title>Paraburkholderia acidiphila 7Q-K02 sp. nov and Paraburkholderia acidisoli DHF22 sp. nov., two strains isolated from forest soil.</title>
        <authorList>
            <person name="Gao Z."/>
            <person name="Qiu L."/>
        </authorList>
    </citation>
    <scope>NUCLEOTIDE SEQUENCE [LARGE SCALE GENOMIC DNA]</scope>
    <source>
        <strain evidence="3 4">7Q-K02</strain>
    </source>
</reference>
<feature type="domain" description="Acyltransferase 3" evidence="2">
    <location>
        <begin position="12"/>
        <end position="325"/>
    </location>
</feature>
<keyword evidence="1" id="KW-0812">Transmembrane</keyword>
<keyword evidence="3" id="KW-0808">Transferase</keyword>